<feature type="region of interest" description="Disordered" evidence="1">
    <location>
        <begin position="163"/>
        <end position="183"/>
    </location>
</feature>
<sequence>MPQDSQNSLVTPTTGMAYIHDTAAKMTVCIDNSHHPLIIDSGAHLLIVAREYLDSHFPNLETQLLQTEAEDFKSALGKTKSIRTIMKEINIAHRKGNIRLNPEFLVLEDAHIQWFLLVTDYQRMYGLEIYNSKNRHITLGTSKEKKFSLHIFQMSSEDRVEESMNEFKEGQLSSNLTSKQKIS</sequence>
<dbReference type="EMBL" id="AVOT02017575">
    <property type="protein sequence ID" value="MBW0503794.1"/>
    <property type="molecule type" value="Genomic_DNA"/>
</dbReference>
<organism evidence="2 3">
    <name type="scientific">Austropuccinia psidii MF-1</name>
    <dbReference type="NCBI Taxonomy" id="1389203"/>
    <lineage>
        <taxon>Eukaryota</taxon>
        <taxon>Fungi</taxon>
        <taxon>Dikarya</taxon>
        <taxon>Basidiomycota</taxon>
        <taxon>Pucciniomycotina</taxon>
        <taxon>Pucciniomycetes</taxon>
        <taxon>Pucciniales</taxon>
        <taxon>Sphaerophragmiaceae</taxon>
        <taxon>Austropuccinia</taxon>
    </lineage>
</organism>
<reference evidence="2" key="1">
    <citation type="submission" date="2021-03" db="EMBL/GenBank/DDBJ databases">
        <title>Draft genome sequence of rust myrtle Austropuccinia psidii MF-1, a brazilian biotype.</title>
        <authorList>
            <person name="Quecine M.C."/>
            <person name="Pachon D.M.R."/>
            <person name="Bonatelli M.L."/>
            <person name="Correr F.H."/>
            <person name="Franceschini L.M."/>
            <person name="Leite T.F."/>
            <person name="Margarido G.R.A."/>
            <person name="Almeida C.A."/>
            <person name="Ferrarezi J.A."/>
            <person name="Labate C.A."/>
        </authorList>
    </citation>
    <scope>NUCLEOTIDE SEQUENCE</scope>
    <source>
        <strain evidence="2">MF-1</strain>
    </source>
</reference>
<dbReference type="AlphaFoldDB" id="A0A9Q3DI62"/>
<keyword evidence="3" id="KW-1185">Reference proteome</keyword>
<proteinExistence type="predicted"/>
<protein>
    <submittedName>
        <fullName evidence="2">Uncharacterized protein</fullName>
    </submittedName>
</protein>
<evidence type="ECO:0000313" key="2">
    <source>
        <dbReference type="EMBL" id="MBW0503794.1"/>
    </source>
</evidence>
<feature type="compositionally biased region" description="Polar residues" evidence="1">
    <location>
        <begin position="171"/>
        <end position="183"/>
    </location>
</feature>
<evidence type="ECO:0000256" key="1">
    <source>
        <dbReference type="SAM" id="MobiDB-lite"/>
    </source>
</evidence>
<comment type="caution">
    <text evidence="2">The sequence shown here is derived from an EMBL/GenBank/DDBJ whole genome shotgun (WGS) entry which is preliminary data.</text>
</comment>
<evidence type="ECO:0000313" key="3">
    <source>
        <dbReference type="Proteomes" id="UP000765509"/>
    </source>
</evidence>
<dbReference type="Proteomes" id="UP000765509">
    <property type="component" value="Unassembled WGS sequence"/>
</dbReference>
<name>A0A9Q3DI62_9BASI</name>
<accession>A0A9Q3DI62</accession>
<gene>
    <name evidence="2" type="ORF">O181_043509</name>
</gene>